<evidence type="ECO:0000256" key="1">
    <source>
        <dbReference type="ARBA" id="ARBA00009986"/>
    </source>
</evidence>
<dbReference type="AlphaFoldDB" id="A0A151B2L5"/>
<evidence type="ECO:0000259" key="7">
    <source>
        <dbReference type="Pfam" id="PF00171"/>
    </source>
</evidence>
<proteinExistence type="inferred from homology"/>
<dbReference type="CDD" id="cd07099">
    <property type="entry name" value="ALDH_DDALDH"/>
    <property type="match status" value="1"/>
</dbReference>
<evidence type="ECO:0000256" key="2">
    <source>
        <dbReference type="ARBA" id="ARBA00023002"/>
    </source>
</evidence>
<dbReference type="GO" id="GO:0006081">
    <property type="term" value="P:aldehyde metabolic process"/>
    <property type="evidence" value="ECO:0007669"/>
    <property type="project" value="InterPro"/>
</dbReference>
<dbReference type="InterPro" id="IPR016163">
    <property type="entry name" value="Ald_DH_C"/>
</dbReference>
<dbReference type="FunFam" id="3.40.309.10:FF:000009">
    <property type="entry name" value="Aldehyde dehydrogenase A"/>
    <property type="match status" value="1"/>
</dbReference>
<keyword evidence="9" id="KW-1185">Reference proteome</keyword>
<feature type="domain" description="Aldehyde dehydrogenase" evidence="7">
    <location>
        <begin position="3"/>
        <end position="454"/>
    </location>
</feature>
<evidence type="ECO:0000313" key="9">
    <source>
        <dbReference type="Proteomes" id="UP000075531"/>
    </source>
</evidence>
<dbReference type="RefSeq" id="WP_066825947.1">
    <property type="nucleotide sequence ID" value="NZ_LTBA01000024.1"/>
</dbReference>
<dbReference type="InterPro" id="IPR012394">
    <property type="entry name" value="Aldehyde_DH_NAD(P)"/>
</dbReference>
<dbReference type="InterPro" id="IPR016161">
    <property type="entry name" value="Ald_DH/histidinol_DH"/>
</dbReference>
<evidence type="ECO:0000256" key="5">
    <source>
        <dbReference type="PROSITE-ProRule" id="PRU10007"/>
    </source>
</evidence>
<accession>A0A151B2L5</accession>
<dbReference type="SUPFAM" id="SSF53720">
    <property type="entry name" value="ALDH-like"/>
    <property type="match status" value="1"/>
</dbReference>
<dbReference type="PATRIC" id="fig|1121338.3.peg.1972"/>
<protein>
    <recommendedName>
        <fullName evidence="3">Aldehyde dehydrogenase</fullName>
    </recommendedName>
</protein>
<comment type="caution">
    <text evidence="8">The sequence shown here is derived from an EMBL/GenBank/DDBJ whole genome shotgun (WGS) entry which is preliminary data.</text>
</comment>
<dbReference type="Gene3D" id="3.40.309.10">
    <property type="entry name" value="Aldehyde Dehydrogenase, Chain A, domain 2"/>
    <property type="match status" value="1"/>
</dbReference>
<organism evidence="8 9">
    <name type="scientific">Clostridium tepidiprofundi DSM 19306</name>
    <dbReference type="NCBI Taxonomy" id="1121338"/>
    <lineage>
        <taxon>Bacteria</taxon>
        <taxon>Bacillati</taxon>
        <taxon>Bacillota</taxon>
        <taxon>Clostridia</taxon>
        <taxon>Eubacteriales</taxon>
        <taxon>Clostridiaceae</taxon>
        <taxon>Clostridium</taxon>
    </lineage>
</organism>
<dbReference type="Gene3D" id="3.40.605.10">
    <property type="entry name" value="Aldehyde Dehydrogenase, Chain A, domain 1"/>
    <property type="match status" value="1"/>
</dbReference>
<dbReference type="PROSITE" id="PS00687">
    <property type="entry name" value="ALDEHYDE_DEHYDR_GLU"/>
    <property type="match status" value="1"/>
</dbReference>
<dbReference type="InterPro" id="IPR016162">
    <property type="entry name" value="Ald_DH_N"/>
</dbReference>
<reference evidence="8 9" key="1">
    <citation type="submission" date="2016-02" db="EMBL/GenBank/DDBJ databases">
        <title>Genome sequence of Clostridium tepidiprofundi DSM 19306.</title>
        <authorList>
            <person name="Poehlein A."/>
            <person name="Daniel R."/>
        </authorList>
    </citation>
    <scope>NUCLEOTIDE SEQUENCE [LARGE SCALE GENOMIC DNA]</scope>
    <source>
        <strain evidence="8 9">DSM 19306</strain>
    </source>
</reference>
<dbReference type="EMBL" id="LTBA01000024">
    <property type="protein sequence ID" value="KYH34136.1"/>
    <property type="molecule type" value="Genomic_DNA"/>
</dbReference>
<dbReference type="PIRSF" id="PIRSF036492">
    <property type="entry name" value="ALDH"/>
    <property type="match status" value="1"/>
</dbReference>
<dbReference type="STRING" id="1121338.CLTEP_19130"/>
<sequence>MSTIKMVNPSNGDVLGEIKLDEIETVSIKMEKARNSFKVWSQISIDERIEYLYKMRKYLIENGEKVAEDISKATGKPPKEAYITEVFPVIDALKYYEKKATEILKPKRVKTPIHLFGKKSYIKYKPMGVIAVIAPWNYPFQLAMIPMISALVSGNTVIVKPSSVTAYVGIIMENIFREINIPDGVLQVLHGGSDIGNELVHSRPNKIFFTGSTKVGKIIMKAASEQLIPVELELGGKDPMIVLEDANLERAVNGALWGALSNSGQTCLSIERVYVHENIYTNFINLLSDRIEKLRQGYGDGFDIGSMTSINQIDIIKEQLEDALDKGAKILKGGTITDDKRFITPTILTDVNHDMKIMKEETFGPIIPVMVFRTEEEAIKLANDSEFGLGASVWSRDLEKAKRVADKIETGNICINDVIMHFANMNLPFGGIKQSGIGRYHSSDGIYAFCNTVSVLVDKGKKLRESNWYPYSKLKMAYLKRFIKFKYGK</sequence>
<dbReference type="InterPro" id="IPR015590">
    <property type="entry name" value="Aldehyde_DH_dom"/>
</dbReference>
<feature type="active site" evidence="4 5">
    <location>
        <position position="233"/>
    </location>
</feature>
<evidence type="ECO:0000256" key="3">
    <source>
        <dbReference type="PIRNR" id="PIRNR036492"/>
    </source>
</evidence>
<dbReference type="GO" id="GO:0016620">
    <property type="term" value="F:oxidoreductase activity, acting on the aldehyde or oxo group of donors, NAD or NADP as acceptor"/>
    <property type="evidence" value="ECO:0007669"/>
    <property type="project" value="InterPro"/>
</dbReference>
<evidence type="ECO:0000256" key="6">
    <source>
        <dbReference type="RuleBase" id="RU003345"/>
    </source>
</evidence>
<dbReference type="InterPro" id="IPR029510">
    <property type="entry name" value="Ald_DH_CS_GLU"/>
</dbReference>
<feature type="active site" evidence="4">
    <location>
        <position position="267"/>
    </location>
</feature>
<keyword evidence="2 3" id="KW-0560">Oxidoreductase</keyword>
<name>A0A151B2L5_9CLOT</name>
<dbReference type="Proteomes" id="UP000075531">
    <property type="component" value="Unassembled WGS sequence"/>
</dbReference>
<comment type="similarity">
    <text evidence="1 3 6">Belongs to the aldehyde dehydrogenase family.</text>
</comment>
<evidence type="ECO:0000256" key="4">
    <source>
        <dbReference type="PIRSR" id="PIRSR036492-1"/>
    </source>
</evidence>
<evidence type="ECO:0000313" key="8">
    <source>
        <dbReference type="EMBL" id="KYH34136.1"/>
    </source>
</evidence>
<gene>
    <name evidence="8" type="primary">alkH</name>
    <name evidence="8" type="ORF">CLTEP_19130</name>
</gene>
<dbReference type="PANTHER" id="PTHR11699">
    <property type="entry name" value="ALDEHYDE DEHYDROGENASE-RELATED"/>
    <property type="match status" value="1"/>
</dbReference>
<dbReference type="Pfam" id="PF00171">
    <property type="entry name" value="Aldedh"/>
    <property type="match status" value="1"/>
</dbReference>